<keyword evidence="1" id="KW-1133">Transmembrane helix</keyword>
<dbReference type="Proteomes" id="UP000321058">
    <property type="component" value="Unassembled WGS sequence"/>
</dbReference>
<keyword evidence="1" id="KW-0472">Membrane</keyword>
<dbReference type="AlphaFoldDB" id="A0A512N323"/>
<protein>
    <submittedName>
        <fullName evidence="2">Uncharacterized protein</fullName>
    </submittedName>
</protein>
<dbReference type="EMBL" id="BKAJ01000008">
    <property type="protein sequence ID" value="GEP53372.1"/>
    <property type="molecule type" value="Genomic_DNA"/>
</dbReference>
<comment type="caution">
    <text evidence="2">The sequence shown here is derived from an EMBL/GenBank/DDBJ whole genome shotgun (WGS) entry which is preliminary data.</text>
</comment>
<feature type="transmembrane region" description="Helical" evidence="1">
    <location>
        <begin position="30"/>
        <end position="50"/>
    </location>
</feature>
<keyword evidence="3" id="KW-1185">Reference proteome</keyword>
<evidence type="ECO:0000313" key="2">
    <source>
        <dbReference type="EMBL" id="GEP53372.1"/>
    </source>
</evidence>
<gene>
    <name evidence="2" type="ORF">RSO01_05380</name>
</gene>
<dbReference type="OrthoDB" id="7586150at2"/>
<sequence length="100" mass="10628">MLRGAVLAVGILMLLAGVATAGLGVPGAPLWLLIAGGTITAGTLLERVIYKPLLREKPGAGWVKTAERFIDPDTGQPVDVFYNPRTGERQYVADEPEKKA</sequence>
<organism evidence="2 3">
    <name type="scientific">Reyranella soli</name>
    <dbReference type="NCBI Taxonomy" id="1230389"/>
    <lineage>
        <taxon>Bacteria</taxon>
        <taxon>Pseudomonadati</taxon>
        <taxon>Pseudomonadota</taxon>
        <taxon>Alphaproteobacteria</taxon>
        <taxon>Hyphomicrobiales</taxon>
        <taxon>Reyranellaceae</taxon>
        <taxon>Reyranella</taxon>
    </lineage>
</organism>
<evidence type="ECO:0000313" key="3">
    <source>
        <dbReference type="Proteomes" id="UP000321058"/>
    </source>
</evidence>
<accession>A0A512N323</accession>
<keyword evidence="1" id="KW-0812">Transmembrane</keyword>
<name>A0A512N323_9HYPH</name>
<evidence type="ECO:0000256" key="1">
    <source>
        <dbReference type="SAM" id="Phobius"/>
    </source>
</evidence>
<dbReference type="RefSeq" id="WP_147145954.1">
    <property type="nucleotide sequence ID" value="NZ_BKAJ01000008.1"/>
</dbReference>
<proteinExistence type="predicted"/>
<reference evidence="2 3" key="1">
    <citation type="submission" date="2019-07" db="EMBL/GenBank/DDBJ databases">
        <title>Whole genome shotgun sequence of Reyranella soli NBRC 108950.</title>
        <authorList>
            <person name="Hosoyama A."/>
            <person name="Uohara A."/>
            <person name="Ohji S."/>
            <person name="Ichikawa N."/>
        </authorList>
    </citation>
    <scope>NUCLEOTIDE SEQUENCE [LARGE SCALE GENOMIC DNA]</scope>
    <source>
        <strain evidence="2 3">NBRC 108950</strain>
    </source>
</reference>